<gene>
    <name evidence="1" type="ORF">C8P68_1159</name>
</gene>
<protein>
    <submittedName>
        <fullName evidence="1">Uncharacterized protein</fullName>
    </submittedName>
</protein>
<reference evidence="1 2" key="1">
    <citation type="submission" date="2018-04" db="EMBL/GenBank/DDBJ databases">
        <title>Genomic Encyclopedia of Archaeal and Bacterial Type Strains, Phase II (KMG-II): from individual species to whole genera.</title>
        <authorList>
            <person name="Goeker M."/>
        </authorList>
    </citation>
    <scope>NUCLEOTIDE SEQUENCE [LARGE SCALE GENOMIC DNA]</scope>
    <source>
        <strain evidence="1 2">DSM 26809</strain>
    </source>
</reference>
<comment type="caution">
    <text evidence="1">The sequence shown here is derived from an EMBL/GenBank/DDBJ whole genome shotgun (WGS) entry which is preliminary data.</text>
</comment>
<accession>A0A2T5J4G2</accession>
<evidence type="ECO:0000313" key="2">
    <source>
        <dbReference type="Proteomes" id="UP000244168"/>
    </source>
</evidence>
<dbReference type="RefSeq" id="WP_107831763.1">
    <property type="nucleotide sequence ID" value="NZ_CP160205.1"/>
</dbReference>
<evidence type="ECO:0000313" key="1">
    <source>
        <dbReference type="EMBL" id="PTQ92013.1"/>
    </source>
</evidence>
<dbReference type="EMBL" id="QAOQ01000015">
    <property type="protein sequence ID" value="PTQ92013.1"/>
    <property type="molecule type" value="Genomic_DNA"/>
</dbReference>
<sequence length="69" mass="8262">MECGDIFFAPARYRTRAEAWHPIIYWGEHDVDHFIGLRVTHGRSERYSDNVRLQDERYFEFCSGDFSDS</sequence>
<proteinExistence type="predicted"/>
<organism evidence="1 2">
    <name type="scientific">Mucilaginibacter yixingensis</name>
    <dbReference type="NCBI Taxonomy" id="1295612"/>
    <lineage>
        <taxon>Bacteria</taxon>
        <taxon>Pseudomonadati</taxon>
        <taxon>Bacteroidota</taxon>
        <taxon>Sphingobacteriia</taxon>
        <taxon>Sphingobacteriales</taxon>
        <taxon>Sphingobacteriaceae</taxon>
        <taxon>Mucilaginibacter</taxon>
    </lineage>
</organism>
<dbReference type="AlphaFoldDB" id="A0A2T5J4G2"/>
<keyword evidence="2" id="KW-1185">Reference proteome</keyword>
<dbReference type="Proteomes" id="UP000244168">
    <property type="component" value="Unassembled WGS sequence"/>
</dbReference>
<name>A0A2T5J4G2_9SPHI</name>